<keyword evidence="3" id="KW-0326">Glycosidase</keyword>
<evidence type="ECO:0000256" key="1">
    <source>
        <dbReference type="ARBA" id="ARBA00005336"/>
    </source>
</evidence>
<dbReference type="RefSeq" id="WP_345694752.1">
    <property type="nucleotide sequence ID" value="NZ_BAABIS010000001.1"/>
</dbReference>
<evidence type="ECO:0000256" key="3">
    <source>
        <dbReference type="ARBA" id="ARBA00023295"/>
    </source>
</evidence>
<dbReference type="Gene3D" id="3.20.20.300">
    <property type="entry name" value="Glycoside hydrolase, family 3, N-terminal domain"/>
    <property type="match status" value="1"/>
</dbReference>
<comment type="similarity">
    <text evidence="1">Belongs to the glycosyl hydrolase 3 family.</text>
</comment>
<dbReference type="InterPro" id="IPR017853">
    <property type="entry name" value="GH"/>
</dbReference>
<keyword evidence="6" id="KW-1185">Reference proteome</keyword>
<keyword evidence="2 5" id="KW-0378">Hydrolase</keyword>
<comment type="caution">
    <text evidence="5">The sequence shown here is derived from an EMBL/GenBank/DDBJ whole genome shotgun (WGS) entry which is preliminary data.</text>
</comment>
<feature type="domain" description="Glycoside hydrolase family 3 N-terminal" evidence="4">
    <location>
        <begin position="37"/>
        <end position="330"/>
    </location>
</feature>
<name>A0ABP9DCP9_9ACTN</name>
<accession>A0ABP9DCP9</accession>
<evidence type="ECO:0000313" key="6">
    <source>
        <dbReference type="Proteomes" id="UP001501752"/>
    </source>
</evidence>
<reference evidence="6" key="1">
    <citation type="journal article" date="2019" name="Int. J. Syst. Evol. Microbiol.">
        <title>The Global Catalogue of Microorganisms (GCM) 10K type strain sequencing project: providing services to taxonomists for standard genome sequencing and annotation.</title>
        <authorList>
            <consortium name="The Broad Institute Genomics Platform"/>
            <consortium name="The Broad Institute Genome Sequencing Center for Infectious Disease"/>
            <person name="Wu L."/>
            <person name="Ma J."/>
        </authorList>
    </citation>
    <scope>NUCLEOTIDE SEQUENCE [LARGE SCALE GENOMIC DNA]</scope>
    <source>
        <strain evidence="6">JCM 13006</strain>
    </source>
</reference>
<evidence type="ECO:0000259" key="4">
    <source>
        <dbReference type="Pfam" id="PF00933"/>
    </source>
</evidence>
<proteinExistence type="inferred from homology"/>
<sequence>MGTPDDRGLLSLAGGVLQPGFEGWSAPDWIRRRLADGLGSVLLFGRNFAPAPGGREQASALVAQLRAENPDVLVAVDEEGGDVTRLEWETGSSSPGNLALGVVDDVDLTRAVARSIGRELAALGIDVDYAPDADVNSNPRNPVIGVRSFGADQAVVARHAAAWVRGLQEGGTAACAKHFPGHGATVVDSHLGLPTVDADLAELSRVALPPFRAAVAAGARALMTAHILLPALDPEHPATVSPRVLHDVLRRRLGFDGLVVTDAVEMRAVADRYGCAGAAVRALAAGADLVCVGDRGSAAEYDALRSAVVRAVRTGELAEERLAEAAGRVAAFARWARALRAGSQAAEGGPAGRAPGLAAARRALISVRPPGAEPPTRGVPYVAELRPGTTVAVGAVTAWGLAGPLGALLPGTEVRQVGHAEAEADPAGVVERICAAARGRPLVLVVRNAHRHGWMDATVVAVTARRPDAVVVEFGIAQSPPRGGLHVVPHGAARVCAEAAAEVVAAHLTG</sequence>
<protein>
    <submittedName>
        <fullName evidence="5">Glycoside hydrolase family 3 protein</fullName>
    </submittedName>
</protein>
<organism evidence="5 6">
    <name type="scientific">Kitasatospora terrestris</name>
    <dbReference type="NCBI Taxonomy" id="258051"/>
    <lineage>
        <taxon>Bacteria</taxon>
        <taxon>Bacillati</taxon>
        <taxon>Actinomycetota</taxon>
        <taxon>Actinomycetes</taxon>
        <taxon>Kitasatosporales</taxon>
        <taxon>Streptomycetaceae</taxon>
        <taxon>Kitasatospora</taxon>
    </lineage>
</organism>
<dbReference type="EMBL" id="BAABIS010000001">
    <property type="protein sequence ID" value="GAA4830980.1"/>
    <property type="molecule type" value="Genomic_DNA"/>
</dbReference>
<evidence type="ECO:0000313" key="5">
    <source>
        <dbReference type="EMBL" id="GAA4830980.1"/>
    </source>
</evidence>
<dbReference type="Pfam" id="PF00933">
    <property type="entry name" value="Glyco_hydro_3"/>
    <property type="match status" value="1"/>
</dbReference>
<dbReference type="GO" id="GO:0016787">
    <property type="term" value="F:hydrolase activity"/>
    <property type="evidence" value="ECO:0007669"/>
    <property type="project" value="UniProtKB-KW"/>
</dbReference>
<dbReference type="SUPFAM" id="SSF51445">
    <property type="entry name" value="(Trans)glycosidases"/>
    <property type="match status" value="1"/>
</dbReference>
<dbReference type="PANTHER" id="PTHR30480:SF16">
    <property type="entry name" value="GLYCOSIDE HYDROLASE FAMILY 3 DOMAIN PROTEIN"/>
    <property type="match status" value="1"/>
</dbReference>
<evidence type="ECO:0000256" key="2">
    <source>
        <dbReference type="ARBA" id="ARBA00022801"/>
    </source>
</evidence>
<dbReference type="InterPro" id="IPR036962">
    <property type="entry name" value="Glyco_hydro_3_N_sf"/>
</dbReference>
<dbReference type="InterPro" id="IPR050226">
    <property type="entry name" value="NagZ_Beta-hexosaminidase"/>
</dbReference>
<dbReference type="InterPro" id="IPR001764">
    <property type="entry name" value="Glyco_hydro_3_N"/>
</dbReference>
<gene>
    <name evidence="5" type="ORF">GCM10023235_01310</name>
</gene>
<dbReference type="Proteomes" id="UP001501752">
    <property type="component" value="Unassembled WGS sequence"/>
</dbReference>
<dbReference type="PANTHER" id="PTHR30480">
    <property type="entry name" value="BETA-HEXOSAMINIDASE-RELATED"/>
    <property type="match status" value="1"/>
</dbReference>